<dbReference type="EMBL" id="JX094431">
    <property type="protein sequence ID" value="AFQ96368.1"/>
    <property type="molecule type" value="Genomic_DNA"/>
</dbReference>
<dbReference type="RefSeq" id="YP_007676958.1">
    <property type="nucleotide sequence ID" value="NC_020873.1"/>
</dbReference>
<reference evidence="1 2" key="1">
    <citation type="journal article" date="2013" name="Virol. J.">
        <title>Genome sequence and analysis of a broad-host range lytic bacteriophage that infects the Bacillus cereus group.</title>
        <authorList>
            <person name="El-Arabi T.F."/>
            <person name="Griffiths M.W."/>
            <person name="She Y.M."/>
            <person name="Villegas A."/>
            <person name="Lingohr E.J."/>
            <person name="Kropinski A.M."/>
        </authorList>
    </citation>
    <scope>NUCLEOTIDE SEQUENCE [LARGE SCALE GENOMIC DNA]</scope>
</reference>
<sequence length="135" mass="15281">MTEVEKKEVEKKEEVLEVELEPIVGHLVVKGGLHSEFLNATTSAIKKYTKQGYEVETQYQMVLDPNSGEIIHSAYLVGKLKETKPEEPELVTVHIPHVSQEALSKVEEWVESYWGTGHMPNGIYNTIMDLIDSTK</sequence>
<dbReference type="OrthoDB" id="21072at10239"/>
<evidence type="ECO:0000313" key="2">
    <source>
        <dbReference type="Proteomes" id="UP000011865"/>
    </source>
</evidence>
<gene>
    <name evidence="1" type="primary">orf058</name>
</gene>
<name>M4HN63_9CAUD</name>
<protein>
    <submittedName>
        <fullName evidence="1">Uncharacterized protein</fullName>
    </submittedName>
</protein>
<keyword evidence="2" id="KW-1185">Reference proteome</keyword>
<dbReference type="Proteomes" id="UP000011865">
    <property type="component" value="Segment"/>
</dbReference>
<dbReference type="KEGG" id="vg:15041817"/>
<accession>M4HN63</accession>
<organism evidence="1 2">
    <name type="scientific">Bacillus phage vB_BceM_Bc431v3</name>
    <dbReference type="NCBI Taxonomy" id="1195072"/>
    <lineage>
        <taxon>Viruses</taxon>
        <taxon>Duplodnaviria</taxon>
        <taxon>Heunggongvirae</taxon>
        <taxon>Uroviricota</taxon>
        <taxon>Caudoviricetes</taxon>
        <taxon>Herelleviridae</taxon>
        <taxon>Bastillevirinae</taxon>
        <taxon>Caeruleovirus</taxon>
        <taxon>Caeruleovirus Bc431</taxon>
    </lineage>
</organism>
<dbReference type="GeneID" id="15041817"/>
<evidence type="ECO:0000313" key="1">
    <source>
        <dbReference type="EMBL" id="AFQ96368.1"/>
    </source>
</evidence>
<proteinExistence type="predicted"/>